<name>A0A0L0C820_LUCCU</name>
<reference evidence="6 7" key="1">
    <citation type="journal article" date="2015" name="Nat. Commun.">
        <title>Lucilia cuprina genome unlocks parasitic fly biology to underpin future interventions.</title>
        <authorList>
            <person name="Anstead C.A."/>
            <person name="Korhonen P.K."/>
            <person name="Young N.D."/>
            <person name="Hall R.S."/>
            <person name="Jex A.R."/>
            <person name="Murali S.C."/>
            <person name="Hughes D.S."/>
            <person name="Lee S.F."/>
            <person name="Perry T."/>
            <person name="Stroehlein A.J."/>
            <person name="Ansell B.R."/>
            <person name="Breugelmans B."/>
            <person name="Hofmann A."/>
            <person name="Qu J."/>
            <person name="Dugan S."/>
            <person name="Lee S.L."/>
            <person name="Chao H."/>
            <person name="Dinh H."/>
            <person name="Han Y."/>
            <person name="Doddapaneni H.V."/>
            <person name="Worley K.C."/>
            <person name="Muzny D.M."/>
            <person name="Ioannidis P."/>
            <person name="Waterhouse R.M."/>
            <person name="Zdobnov E.M."/>
            <person name="James P.J."/>
            <person name="Bagnall N.H."/>
            <person name="Kotze A.C."/>
            <person name="Gibbs R.A."/>
            <person name="Richards S."/>
            <person name="Batterham P."/>
            <person name="Gasser R.B."/>
        </authorList>
    </citation>
    <scope>NUCLEOTIDE SEQUENCE [LARGE SCALE GENOMIC DNA]</scope>
    <source>
        <strain evidence="6 7">LS</strain>
        <tissue evidence="6">Full body</tissue>
    </source>
</reference>
<dbReference type="PANTHER" id="PTHR12281">
    <property type="entry name" value="RP42 RELATED"/>
    <property type="match status" value="1"/>
</dbReference>
<organism evidence="6 7">
    <name type="scientific">Lucilia cuprina</name>
    <name type="common">Green bottle fly</name>
    <name type="synonym">Australian sheep blowfly</name>
    <dbReference type="NCBI Taxonomy" id="7375"/>
    <lineage>
        <taxon>Eukaryota</taxon>
        <taxon>Metazoa</taxon>
        <taxon>Ecdysozoa</taxon>
        <taxon>Arthropoda</taxon>
        <taxon>Hexapoda</taxon>
        <taxon>Insecta</taxon>
        <taxon>Pterygota</taxon>
        <taxon>Neoptera</taxon>
        <taxon>Endopterygota</taxon>
        <taxon>Diptera</taxon>
        <taxon>Brachycera</taxon>
        <taxon>Muscomorpha</taxon>
        <taxon>Oestroidea</taxon>
        <taxon>Calliphoridae</taxon>
        <taxon>Luciliinae</taxon>
        <taxon>Lucilia</taxon>
    </lineage>
</organism>
<evidence type="ECO:0000256" key="3">
    <source>
        <dbReference type="RuleBase" id="RU410713"/>
    </source>
</evidence>
<comment type="caution">
    <text evidence="6">The sequence shown here is derived from an EMBL/GenBank/DDBJ whole genome shotgun (WGS) entry which is preliminary data.</text>
</comment>
<dbReference type="Gene3D" id="1.10.238.200">
    <property type="entry name" value="Cullin, PONY binding domain"/>
    <property type="match status" value="1"/>
</dbReference>
<keyword evidence="7" id="KW-1185">Reference proteome</keyword>
<gene>
    <name evidence="6" type="ORF">FF38_13162</name>
</gene>
<dbReference type="AlphaFoldDB" id="A0A0L0C820"/>
<comment type="function">
    <text evidence="3">Neddylation of cullins play an essential role in the regulation of SCF-type complexes activity.</text>
</comment>
<feature type="region of interest" description="Disordered" evidence="4">
    <location>
        <begin position="340"/>
        <end position="368"/>
    </location>
</feature>
<dbReference type="GO" id="GO:0097602">
    <property type="term" value="F:cullin family protein binding"/>
    <property type="evidence" value="ECO:0007669"/>
    <property type="project" value="TreeGrafter"/>
</dbReference>
<dbReference type="STRING" id="7375.A0A0L0C820"/>
<dbReference type="InterPro" id="IPR014764">
    <property type="entry name" value="DCN-prot"/>
</dbReference>
<feature type="domain" description="DCUN1" evidence="5">
    <location>
        <begin position="137"/>
        <end position="325"/>
    </location>
</feature>
<dbReference type="GO" id="GO:2000436">
    <property type="term" value="P:positive regulation of protein neddylation"/>
    <property type="evidence" value="ECO:0007669"/>
    <property type="project" value="UniProtKB-ARBA"/>
</dbReference>
<dbReference type="FunFam" id="1.10.238.10:FF:000030">
    <property type="entry name" value="DCN1-like protein"/>
    <property type="match status" value="1"/>
</dbReference>
<dbReference type="InterPro" id="IPR005176">
    <property type="entry name" value="PONY_dom"/>
</dbReference>
<dbReference type="EMBL" id="JRES01000780">
    <property type="protein sequence ID" value="KNC28377.1"/>
    <property type="molecule type" value="Genomic_DNA"/>
</dbReference>
<dbReference type="FunFam" id="1.10.238.200:FF:000003">
    <property type="entry name" value="DCN1-like protein 3"/>
    <property type="match status" value="1"/>
</dbReference>
<feature type="compositionally biased region" description="Polar residues" evidence="4">
    <location>
        <begin position="352"/>
        <end position="368"/>
    </location>
</feature>
<dbReference type="OMA" id="MCRFTKA"/>
<dbReference type="Gene3D" id="1.10.238.10">
    <property type="entry name" value="EF-hand"/>
    <property type="match status" value="1"/>
</dbReference>
<dbReference type="GO" id="GO:0005886">
    <property type="term" value="C:plasma membrane"/>
    <property type="evidence" value="ECO:0007669"/>
    <property type="project" value="UniProtKB-ARBA"/>
</dbReference>
<dbReference type="GO" id="GO:0000151">
    <property type="term" value="C:ubiquitin ligase complex"/>
    <property type="evidence" value="ECO:0007669"/>
    <property type="project" value="TreeGrafter"/>
</dbReference>
<dbReference type="Proteomes" id="UP000037069">
    <property type="component" value="Unassembled WGS sequence"/>
</dbReference>
<keyword evidence="1" id="KW-0833">Ubl conjugation pathway</keyword>
<protein>
    <recommendedName>
        <fullName evidence="3">Defective in cullin neddylation protein</fullName>
    </recommendedName>
</protein>
<evidence type="ECO:0000256" key="1">
    <source>
        <dbReference type="ARBA" id="ARBA00022786"/>
    </source>
</evidence>
<proteinExistence type="predicted"/>
<dbReference type="InterPro" id="IPR042460">
    <property type="entry name" value="DCN1-like_PONY"/>
</dbReference>
<evidence type="ECO:0000256" key="2">
    <source>
        <dbReference type="ARBA" id="ARBA00059219"/>
    </source>
</evidence>
<dbReference type="PROSITE" id="PS51229">
    <property type="entry name" value="DCUN1"/>
    <property type="match status" value="1"/>
</dbReference>
<evidence type="ECO:0000313" key="6">
    <source>
        <dbReference type="EMBL" id="KNC28377.1"/>
    </source>
</evidence>
<dbReference type="OrthoDB" id="27198at2759"/>
<dbReference type="GO" id="GO:0045116">
    <property type="term" value="P:protein neddylation"/>
    <property type="evidence" value="ECO:0007669"/>
    <property type="project" value="TreeGrafter"/>
</dbReference>
<accession>A0A0L0C820</accession>
<sequence length="368" mass="41953">MGNCLKCFQSSTEHTSATLGSGAATATSSSVQSVGHTTHLVDGRYTGISLNINANENQQQQHHQNIAHHQMHTVRGGPFYKERSHETDELLSTRSPLKPANHCDTKRSSFKKSLVLLNGNAAAMSEIIATVKETSEVSDNTLNKLFEEYKEPDEDMILAEGIERLCRDLNYQPDEFAILVLAWCLDASQMCRFTRTEFIEGLHKMRADTIETIHIRLEQTIETLKVDAELFKQLYRFTFRFGLEPDQRILSLDMAISLWKLVFTVHTPDLLSKWIHFLEQHPSIRGIPKDTWNMFLNFSEQCDINNYDDTEAWPSLFDDFVDYEKSRLETGATDTLAATTLTHDDDNNNDDPLQQKQTQDNTSSMNVL</sequence>
<dbReference type="Pfam" id="PF03556">
    <property type="entry name" value="Cullin_binding"/>
    <property type="match status" value="1"/>
</dbReference>
<evidence type="ECO:0000313" key="7">
    <source>
        <dbReference type="Proteomes" id="UP000037069"/>
    </source>
</evidence>
<dbReference type="PANTHER" id="PTHR12281:SF31">
    <property type="entry name" value="DCN1-LIKE PROTEIN 3"/>
    <property type="match status" value="1"/>
</dbReference>
<dbReference type="GO" id="GO:0031624">
    <property type="term" value="F:ubiquitin conjugating enzyme binding"/>
    <property type="evidence" value="ECO:0007669"/>
    <property type="project" value="TreeGrafter"/>
</dbReference>
<comment type="function">
    <text evidence="2">Promotes neddylation of cullin components of SCF-type E3 ubiquitin ligase complexes and thus regulates SCF-type complex activity. Function promotes cell proliferation.</text>
</comment>
<evidence type="ECO:0000259" key="5">
    <source>
        <dbReference type="PROSITE" id="PS51229"/>
    </source>
</evidence>
<evidence type="ECO:0000256" key="4">
    <source>
        <dbReference type="SAM" id="MobiDB-lite"/>
    </source>
</evidence>
<dbReference type="GO" id="GO:0032182">
    <property type="term" value="F:ubiquitin-like protein binding"/>
    <property type="evidence" value="ECO:0007669"/>
    <property type="project" value="TreeGrafter"/>
</dbReference>